<dbReference type="PANTHER" id="PTHR48085">
    <property type="entry name" value="CADMIUM/ZINC-TRANSPORTING ATPASE HMA2-RELATED"/>
    <property type="match status" value="1"/>
</dbReference>
<dbReference type="Gene3D" id="3.40.1110.10">
    <property type="entry name" value="Calcium-transporting ATPase, cytoplasmic domain N"/>
    <property type="match status" value="1"/>
</dbReference>
<dbReference type="GO" id="GO:0016887">
    <property type="term" value="F:ATP hydrolysis activity"/>
    <property type="evidence" value="ECO:0007669"/>
    <property type="project" value="InterPro"/>
</dbReference>
<keyword evidence="7" id="KW-0067">ATP-binding</keyword>
<dbReference type="SUPFAM" id="SSF81653">
    <property type="entry name" value="Calcium ATPase, transduction domain A"/>
    <property type="match status" value="1"/>
</dbReference>
<gene>
    <name evidence="10" type="primary">cadA</name>
    <name evidence="10" type="ORF">MOBUDSM44075_05084</name>
</gene>
<reference evidence="10 11" key="1">
    <citation type="journal article" date="2015" name="Genome Biol. Evol.">
        <title>Characterization of Three Mycobacterium spp. with Potential Use in Bioremediation by Genome Sequencing and Comparative Genomics.</title>
        <authorList>
            <person name="Das S."/>
            <person name="Pettersson B.M."/>
            <person name="Behra P.R."/>
            <person name="Ramesh M."/>
            <person name="Dasgupta S."/>
            <person name="Bhattacharya A."/>
            <person name="Kirsebom L.A."/>
        </authorList>
    </citation>
    <scope>NUCLEOTIDE SEQUENCE [LARGE SCALE GENOMIC DNA]</scope>
    <source>
        <strain evidence="10 11">DSM 44075</strain>
    </source>
</reference>
<dbReference type="PANTHER" id="PTHR48085:SF5">
    <property type="entry name" value="CADMIUM_ZINC-TRANSPORTING ATPASE HMA4-RELATED"/>
    <property type="match status" value="1"/>
</dbReference>
<accession>A0A0J6Y4S0</accession>
<comment type="caution">
    <text evidence="10">The sequence shown here is derived from an EMBL/GenBank/DDBJ whole genome shotgun (WGS) entry which is preliminary data.</text>
</comment>
<dbReference type="Pfam" id="PF00122">
    <property type="entry name" value="E1-E2_ATPase"/>
    <property type="match status" value="1"/>
</dbReference>
<proteinExistence type="inferred from homology"/>
<dbReference type="GO" id="GO:0005886">
    <property type="term" value="C:plasma membrane"/>
    <property type="evidence" value="ECO:0007669"/>
    <property type="project" value="UniProtKB-SubCell"/>
</dbReference>
<evidence type="ECO:0000313" key="11">
    <source>
        <dbReference type="Proteomes" id="UP000036313"/>
    </source>
</evidence>
<feature type="transmembrane region" description="Helical" evidence="7">
    <location>
        <begin position="258"/>
        <end position="279"/>
    </location>
</feature>
<evidence type="ECO:0000256" key="3">
    <source>
        <dbReference type="ARBA" id="ARBA00022475"/>
    </source>
</evidence>
<feature type="transmembrane region" description="Helical" evidence="7">
    <location>
        <begin position="233"/>
        <end position="252"/>
    </location>
</feature>
<dbReference type="GO" id="GO:0015086">
    <property type="term" value="F:cadmium ion transmembrane transporter activity"/>
    <property type="evidence" value="ECO:0007669"/>
    <property type="project" value="TreeGrafter"/>
</dbReference>
<keyword evidence="6 7" id="KW-0472">Membrane</keyword>
<feature type="transmembrane region" description="Helical" evidence="7">
    <location>
        <begin position="38"/>
        <end position="57"/>
    </location>
</feature>
<evidence type="ECO:0000256" key="2">
    <source>
        <dbReference type="ARBA" id="ARBA00006024"/>
    </source>
</evidence>
<dbReference type="GO" id="GO:0046872">
    <property type="term" value="F:metal ion binding"/>
    <property type="evidence" value="ECO:0007669"/>
    <property type="project" value="UniProtKB-KW"/>
</dbReference>
<dbReference type="GO" id="GO:0019829">
    <property type="term" value="F:ATPase-coupled monoatomic cation transmembrane transporter activity"/>
    <property type="evidence" value="ECO:0007669"/>
    <property type="project" value="InterPro"/>
</dbReference>
<dbReference type="SUPFAM" id="SSF56784">
    <property type="entry name" value="HAD-like"/>
    <property type="match status" value="1"/>
</dbReference>
<dbReference type="NCBIfam" id="TIGR01494">
    <property type="entry name" value="ATPase_P-type"/>
    <property type="match status" value="2"/>
</dbReference>
<name>A0A0J6Y4S0_9MYCO</name>
<dbReference type="RefSeq" id="WP_048425139.1">
    <property type="nucleotide sequence ID" value="NZ_JYNU01000058.1"/>
</dbReference>
<dbReference type="Proteomes" id="UP000036313">
    <property type="component" value="Unassembled WGS sequence"/>
</dbReference>
<keyword evidence="5 7" id="KW-1133">Transmembrane helix</keyword>
<evidence type="ECO:0000313" key="10">
    <source>
        <dbReference type="EMBL" id="KMO68086.1"/>
    </source>
</evidence>
<dbReference type="InterPro" id="IPR012312">
    <property type="entry name" value="Hemerythrin-like"/>
</dbReference>
<keyword evidence="4 7" id="KW-0812">Transmembrane</keyword>
<dbReference type="InterPro" id="IPR027256">
    <property type="entry name" value="P-typ_ATPase_IB"/>
</dbReference>
<evidence type="ECO:0000256" key="4">
    <source>
        <dbReference type="ARBA" id="ARBA00022692"/>
    </source>
</evidence>
<dbReference type="AlphaFoldDB" id="A0A0J6Y4S0"/>
<dbReference type="InterPro" id="IPR008250">
    <property type="entry name" value="ATPase_P-typ_transduc_dom_A_sf"/>
</dbReference>
<dbReference type="InterPro" id="IPR023214">
    <property type="entry name" value="HAD_sf"/>
</dbReference>
<evidence type="ECO:0000256" key="1">
    <source>
        <dbReference type="ARBA" id="ARBA00004651"/>
    </source>
</evidence>
<dbReference type="Gene3D" id="2.70.150.10">
    <property type="entry name" value="Calcium-transporting ATPase, cytoplasmic transduction domain A"/>
    <property type="match status" value="1"/>
</dbReference>
<dbReference type="InterPro" id="IPR001757">
    <property type="entry name" value="P_typ_ATPase"/>
</dbReference>
<dbReference type="PATRIC" id="fig|1807.14.peg.5125"/>
<keyword evidence="10" id="KW-0378">Hydrolase</keyword>
<dbReference type="EC" id="3.6.3.3" evidence="10"/>
<dbReference type="EMBL" id="JYNU01000058">
    <property type="protein sequence ID" value="KMO68086.1"/>
    <property type="molecule type" value="Genomic_DNA"/>
</dbReference>
<evidence type="ECO:0000256" key="5">
    <source>
        <dbReference type="ARBA" id="ARBA00022989"/>
    </source>
</evidence>
<dbReference type="Pfam" id="PF01814">
    <property type="entry name" value="Hemerythrin"/>
    <property type="match status" value="1"/>
</dbReference>
<dbReference type="InterPro" id="IPR051014">
    <property type="entry name" value="Cation_Transport_ATPase_IB"/>
</dbReference>
<organism evidence="10 11">
    <name type="scientific">Mycolicibacterium obuense</name>
    <dbReference type="NCBI Taxonomy" id="1807"/>
    <lineage>
        <taxon>Bacteria</taxon>
        <taxon>Bacillati</taxon>
        <taxon>Actinomycetota</taxon>
        <taxon>Actinomycetes</taxon>
        <taxon>Mycobacteriales</taxon>
        <taxon>Mycobacteriaceae</taxon>
        <taxon>Mycolicibacterium</taxon>
    </lineage>
</organism>
<dbReference type="PROSITE" id="PS00154">
    <property type="entry name" value="ATPASE_E1_E2"/>
    <property type="match status" value="1"/>
</dbReference>
<comment type="subcellular location">
    <subcellularLocation>
        <location evidence="1">Cell membrane</location>
        <topology evidence="1">Multi-pass membrane protein</topology>
    </subcellularLocation>
</comment>
<dbReference type="InterPro" id="IPR023298">
    <property type="entry name" value="ATPase_P-typ_TM_dom_sf"/>
</dbReference>
<dbReference type="Gene3D" id="3.40.50.1000">
    <property type="entry name" value="HAD superfamily/HAD-like"/>
    <property type="match status" value="1"/>
</dbReference>
<evidence type="ECO:0000259" key="8">
    <source>
        <dbReference type="Pfam" id="PF00122"/>
    </source>
</evidence>
<dbReference type="InterPro" id="IPR059000">
    <property type="entry name" value="ATPase_P-type_domA"/>
</dbReference>
<dbReference type="NCBIfam" id="TIGR01525">
    <property type="entry name" value="ATPase-IB_hvy"/>
    <property type="match status" value="1"/>
</dbReference>
<protein>
    <submittedName>
        <fullName evidence="10">Cadmium, zinc and cobalt-transporting ATPase</fullName>
        <ecNumber evidence="10">3.6.3.3</ecNumber>
    </submittedName>
</protein>
<evidence type="ECO:0000259" key="9">
    <source>
        <dbReference type="Pfam" id="PF01814"/>
    </source>
</evidence>
<keyword evidence="7" id="KW-0479">Metal-binding</keyword>
<dbReference type="Gene3D" id="1.20.120.520">
    <property type="entry name" value="nmb1532 protein domain like"/>
    <property type="match status" value="1"/>
</dbReference>
<sequence>MRDRYRPHLEPALVVATVAALGAGGIAWLLGAQATAEYCWAAGTAIAIVPAVVWVLVALRRGRLGVDLIAVLALGGTLLVGEYLAGALIAVMLAGGRALDAAATRRASHDLRALLERAPRFARRRIGDHVQTVGLADVCVDDVLVISPGDVVPVDGRIVDAPAVLDESALTGESVHVERAVGDSVRSGVVNAGGVFELRAGATAEESTYAGIVRLAEQASAESSPVVRLADRYAAYFLPLALVVAGTAWLASGSAVRAVAVLVVATPCPLLLAAPVAIVSGLSRASRAGVVVRNGGALENLGHASTLVMDKTGTLTMGRPAVTDVIAAPGADAHDVLRVAASVDQVSPHVLAEAIVAEALARGETLSLPSDAAEEPGRGITATLDGRRVAVGRLTDDRVTAVWAQGAMNQARLDNAAISWVCIDGEPTGAILLRDPLRRQAPRTMRRLRRAGFDRLVMLTGDRLEPAREVGTVLGLDEVYAHQTPADKVAAVRAERERAVTVMVGDGINDAPALAAATVGVAMGARGATASSEAADIVLTTDRLDRLADAMDIARWSRRIAVQSAGVGMALSLLAMSIAALGWLPPAPGALLQEAIDVAVILNALRALRGDPRAQERLTADTEEMVQRFSAEHDELRDSLGQIRAAADRLVSTTDGTALQSLSQVQELLTERILPHEHAEEATLYPALAAPLHSSEATATMSRTHAEIQRLSDRVGEHLRLAQAAGGVQPQQRDDVLACLYGLYAVLRLHFVQEEENYFTLVDKDAPQRERPRPAQLR</sequence>
<feature type="domain" description="Hemerythrin-like" evidence="9">
    <location>
        <begin position="626"/>
        <end position="761"/>
    </location>
</feature>
<comment type="similarity">
    <text evidence="2 7">Belongs to the cation transport ATPase (P-type) (TC 3.A.3) family. Type IB subfamily.</text>
</comment>
<dbReference type="GO" id="GO:0005524">
    <property type="term" value="F:ATP binding"/>
    <property type="evidence" value="ECO:0007669"/>
    <property type="project" value="UniProtKB-UniRule"/>
</dbReference>
<keyword evidence="3 7" id="KW-1003">Cell membrane</keyword>
<evidence type="ECO:0000256" key="6">
    <source>
        <dbReference type="ARBA" id="ARBA00023136"/>
    </source>
</evidence>
<evidence type="ECO:0000256" key="7">
    <source>
        <dbReference type="RuleBase" id="RU362081"/>
    </source>
</evidence>
<dbReference type="InterPro" id="IPR023299">
    <property type="entry name" value="ATPase_P-typ_cyto_dom_N"/>
</dbReference>
<dbReference type="CDD" id="cd12108">
    <property type="entry name" value="Hr-like"/>
    <property type="match status" value="1"/>
</dbReference>
<keyword evidence="7" id="KW-0547">Nucleotide-binding</keyword>
<feature type="transmembrane region" description="Helical" evidence="7">
    <location>
        <begin position="12"/>
        <end position="31"/>
    </location>
</feature>
<feature type="transmembrane region" description="Helical" evidence="7">
    <location>
        <begin position="69"/>
        <end position="96"/>
    </location>
</feature>
<dbReference type="SUPFAM" id="SSF81665">
    <property type="entry name" value="Calcium ATPase, transmembrane domain M"/>
    <property type="match status" value="1"/>
</dbReference>
<feature type="domain" description="P-type ATPase A" evidence="8">
    <location>
        <begin position="118"/>
        <end position="217"/>
    </location>
</feature>
<dbReference type="InterPro" id="IPR036412">
    <property type="entry name" value="HAD-like_sf"/>
</dbReference>
<dbReference type="InterPro" id="IPR018303">
    <property type="entry name" value="ATPase_P-typ_P_site"/>
</dbReference>
<feature type="transmembrane region" description="Helical" evidence="7">
    <location>
        <begin position="560"/>
        <end position="584"/>
    </location>
</feature>
<dbReference type="PRINTS" id="PR00119">
    <property type="entry name" value="CATATPASE"/>
</dbReference>
<dbReference type="Pfam" id="PF00702">
    <property type="entry name" value="Hydrolase"/>
    <property type="match status" value="1"/>
</dbReference>